<name>R0DME1_RALPI</name>
<evidence type="ECO:0000313" key="2">
    <source>
        <dbReference type="EMBL" id="ENZ74738.1"/>
    </source>
</evidence>
<organism evidence="2 3">
    <name type="scientific">Ralstonia pickettii OR214</name>
    <dbReference type="NCBI Taxonomy" id="1264675"/>
    <lineage>
        <taxon>Bacteria</taxon>
        <taxon>Pseudomonadati</taxon>
        <taxon>Pseudomonadota</taxon>
        <taxon>Betaproteobacteria</taxon>
        <taxon>Burkholderiales</taxon>
        <taxon>Burkholderiaceae</taxon>
        <taxon>Ralstonia</taxon>
    </lineage>
</organism>
<reference evidence="2 3" key="1">
    <citation type="journal article" date="2013" name="Genome Announc.">
        <title>Draft Genome Sequence for Ralstonia sp. Strain OR214, a Bacterium with Potential for Bioremediation.</title>
        <authorList>
            <person name="Utturkar S.M."/>
            <person name="Bollmann A."/>
            <person name="Brzoska R.M."/>
            <person name="Klingeman D.M."/>
            <person name="Epstein S.E."/>
            <person name="Palumbo A.V."/>
            <person name="Brown S.D."/>
        </authorList>
    </citation>
    <scope>NUCLEOTIDE SEQUENCE [LARGE SCALE GENOMIC DNA]</scope>
    <source>
        <strain evidence="2 3">OR214</strain>
    </source>
</reference>
<comment type="caution">
    <text evidence="2">The sequence shown here is derived from an EMBL/GenBank/DDBJ whole genome shotgun (WGS) entry which is preliminary data.</text>
</comment>
<feature type="region of interest" description="Disordered" evidence="1">
    <location>
        <begin position="104"/>
        <end position="178"/>
    </location>
</feature>
<proteinExistence type="predicted"/>
<dbReference type="Proteomes" id="UP000013280">
    <property type="component" value="Unassembled WGS sequence"/>
</dbReference>
<evidence type="ECO:0000256" key="1">
    <source>
        <dbReference type="SAM" id="MobiDB-lite"/>
    </source>
</evidence>
<protein>
    <submittedName>
        <fullName evidence="2">Uncharacterized protein</fullName>
    </submittedName>
</protein>
<accession>R0DME1</accession>
<dbReference type="RefSeq" id="WP_004637567.1">
    <property type="nucleotide sequence ID" value="NZ_APMQ01000042.1"/>
</dbReference>
<gene>
    <name evidence="2" type="ORF">OR214_05313</name>
</gene>
<dbReference type="EMBL" id="APMQ01000042">
    <property type="protein sequence ID" value="ENZ74738.1"/>
    <property type="molecule type" value="Genomic_DNA"/>
</dbReference>
<dbReference type="AlphaFoldDB" id="R0DME1"/>
<evidence type="ECO:0000313" key="3">
    <source>
        <dbReference type="Proteomes" id="UP000013280"/>
    </source>
</evidence>
<sequence length="178" mass="18962">MPTQNPRLTITLSPPLDAAIRRLSELTGQSKSSLIVELLDQAKPVLERMAEVIALAQTATQEAKTRMAANLDAAQSKLEEHLGLVNDLFDEQTESLLGEIEQVRRRSAKGASGRADGRTAAQRRAPARSSGRTSPVSTAKGAQPPHVTRGSGSPVTPQKRKGKSAAKPTPTRVGRKNG</sequence>